<gene>
    <name evidence="1" type="ORF">CI610_01052</name>
</gene>
<organism evidence="1">
    <name type="scientific">invertebrate metagenome</name>
    <dbReference type="NCBI Taxonomy" id="1711999"/>
    <lineage>
        <taxon>unclassified sequences</taxon>
        <taxon>metagenomes</taxon>
        <taxon>organismal metagenomes</taxon>
    </lineage>
</organism>
<dbReference type="AlphaFoldDB" id="A0A2H9T9T4"/>
<accession>A0A2H9T9T4</accession>
<name>A0A2H9T9T4_9ZZZZ</name>
<proteinExistence type="predicted"/>
<reference evidence="1" key="1">
    <citation type="journal article" date="2017" name="Appl. Environ. Microbiol.">
        <title>Molecular characterization of an Endozoicomonas-like organism causing infection in king scallop Pecten maximus L.</title>
        <authorList>
            <person name="Cano I."/>
            <person name="van Aerle R."/>
            <person name="Ross S."/>
            <person name="Verner-Jeffreys D.W."/>
            <person name="Paley R.K."/>
            <person name="Rimmer G."/>
            <person name="Ryder D."/>
            <person name="Hooper P."/>
            <person name="Stone D."/>
            <person name="Feist S.W."/>
        </authorList>
    </citation>
    <scope>NUCLEOTIDE SEQUENCE</scope>
</reference>
<dbReference type="Gene3D" id="2.40.160.20">
    <property type="match status" value="1"/>
</dbReference>
<comment type="caution">
    <text evidence="1">The sequence shown here is derived from an EMBL/GenBank/DDBJ whole genome shotgun (WGS) entry which is preliminary data.</text>
</comment>
<evidence type="ECO:0000313" key="1">
    <source>
        <dbReference type="EMBL" id="PJE79959.1"/>
    </source>
</evidence>
<sequence>MRKINNNGKGVITYCFLFVIHYLIPTVCISNDAPSSKPQFNQQSHKSEKRSIEKKEMNYSSELTCSFTDSNNETTVQNQDWLYSLWGSPSKDHLYLGMWTFHFESLERSDNYTANNELFGVSYKGIYGGSFRNSHGDRTYTLGLQRTFSDSQYKNLDIELGYRVGMMYGYKQSLRLFDTPFFPLVQIITDISYKNVGMEFSWAGIIITAGFFYKF</sequence>
<protein>
    <submittedName>
        <fullName evidence="1">Uncharacterized protein</fullName>
    </submittedName>
</protein>
<dbReference type="EMBL" id="NSIT01000039">
    <property type="protein sequence ID" value="PJE79959.1"/>
    <property type="molecule type" value="Genomic_DNA"/>
</dbReference>